<dbReference type="EMBL" id="CYZO01000014">
    <property type="protein sequence ID" value="CUN97597.1"/>
    <property type="molecule type" value="Genomic_DNA"/>
</dbReference>
<sequence length="81" mass="9281">MSFDKLKGKMTERHVSQEKLSKVLGITVQSLNAKLNGRSQFTLEEVVKISEHLKLDNPVDIFFNPSVSKMQHIIEPEEEEV</sequence>
<dbReference type="Proteomes" id="UP000095787">
    <property type="component" value="Unassembled WGS sequence"/>
</dbReference>
<gene>
    <name evidence="2" type="ORF">ERS852456_01295</name>
</gene>
<evidence type="ECO:0000313" key="3">
    <source>
        <dbReference type="Proteomes" id="UP000095787"/>
    </source>
</evidence>
<organism evidence="2 3">
    <name type="scientific">[Ruminococcus] torques</name>
    <dbReference type="NCBI Taxonomy" id="33039"/>
    <lineage>
        <taxon>Bacteria</taxon>
        <taxon>Bacillati</taxon>
        <taxon>Bacillota</taxon>
        <taxon>Clostridia</taxon>
        <taxon>Lachnospirales</taxon>
        <taxon>Lachnospiraceae</taxon>
        <taxon>Mediterraneibacter</taxon>
    </lineage>
</organism>
<dbReference type="GO" id="GO:0003677">
    <property type="term" value="F:DNA binding"/>
    <property type="evidence" value="ECO:0007669"/>
    <property type="project" value="InterPro"/>
</dbReference>
<dbReference type="CDD" id="cd00093">
    <property type="entry name" value="HTH_XRE"/>
    <property type="match status" value="1"/>
</dbReference>
<dbReference type="InterPro" id="IPR001387">
    <property type="entry name" value="Cro/C1-type_HTH"/>
</dbReference>
<dbReference type="RefSeq" id="WP_055158855.1">
    <property type="nucleotide sequence ID" value="NZ_CYZO01000014.1"/>
</dbReference>
<dbReference type="InterPro" id="IPR010982">
    <property type="entry name" value="Lambda_DNA-bd_dom_sf"/>
</dbReference>
<reference evidence="2 3" key="1">
    <citation type="submission" date="2015-09" db="EMBL/GenBank/DDBJ databases">
        <authorList>
            <consortium name="Pathogen Informatics"/>
        </authorList>
    </citation>
    <scope>NUCLEOTIDE SEQUENCE [LARGE SCALE GENOMIC DNA]</scope>
    <source>
        <strain evidence="2 3">2789STDY5834841</strain>
    </source>
</reference>
<proteinExistence type="predicted"/>
<dbReference type="AlphaFoldDB" id="A0A174BA24"/>
<accession>A0A174BA24</accession>
<name>A0A174BA24_9FIRM</name>
<dbReference type="Pfam" id="PF01381">
    <property type="entry name" value="HTH_3"/>
    <property type="match status" value="1"/>
</dbReference>
<feature type="domain" description="HTH cro/C1-type" evidence="1">
    <location>
        <begin position="6"/>
        <end position="61"/>
    </location>
</feature>
<dbReference type="Gene3D" id="1.10.260.40">
    <property type="entry name" value="lambda repressor-like DNA-binding domains"/>
    <property type="match status" value="1"/>
</dbReference>
<dbReference type="PROSITE" id="PS50943">
    <property type="entry name" value="HTH_CROC1"/>
    <property type="match status" value="1"/>
</dbReference>
<evidence type="ECO:0000313" key="2">
    <source>
        <dbReference type="EMBL" id="CUN97597.1"/>
    </source>
</evidence>
<evidence type="ECO:0000259" key="1">
    <source>
        <dbReference type="PROSITE" id="PS50943"/>
    </source>
</evidence>
<dbReference type="SMART" id="SM00530">
    <property type="entry name" value="HTH_XRE"/>
    <property type="match status" value="1"/>
</dbReference>
<protein>
    <submittedName>
        <fullName evidence="2">Helix-turn-helix</fullName>
    </submittedName>
</protein>
<dbReference type="SUPFAM" id="SSF47413">
    <property type="entry name" value="lambda repressor-like DNA-binding domains"/>
    <property type="match status" value="1"/>
</dbReference>